<reference evidence="3" key="1">
    <citation type="submission" date="2012-12" db="EMBL/GenBank/DDBJ databases">
        <authorList>
            <person name="Hellsten U."/>
            <person name="Grimwood J."/>
            <person name="Chapman J.A."/>
            <person name="Shapiro H."/>
            <person name="Aerts A."/>
            <person name="Otillar R.P."/>
            <person name="Terry A.Y."/>
            <person name="Boore J.L."/>
            <person name="Simakov O."/>
            <person name="Marletaz F."/>
            <person name="Cho S.-J."/>
            <person name="Edsinger-Gonzales E."/>
            <person name="Havlak P."/>
            <person name="Kuo D.-H."/>
            <person name="Larsson T."/>
            <person name="Lv J."/>
            <person name="Arendt D."/>
            <person name="Savage R."/>
            <person name="Osoegawa K."/>
            <person name="de Jong P."/>
            <person name="Lindberg D.R."/>
            <person name="Seaver E.C."/>
            <person name="Weisblat D.A."/>
            <person name="Putnam N.H."/>
            <person name="Grigoriev I.V."/>
            <person name="Rokhsar D.S."/>
        </authorList>
    </citation>
    <scope>NUCLEOTIDE SEQUENCE</scope>
</reference>
<dbReference type="Proteomes" id="UP000015101">
    <property type="component" value="Unassembled WGS sequence"/>
</dbReference>
<dbReference type="AlphaFoldDB" id="T1F4D1"/>
<dbReference type="CTD" id="20203680"/>
<dbReference type="InParanoid" id="T1F4D1"/>
<protein>
    <submittedName>
        <fullName evidence="1 2">Uncharacterized protein</fullName>
    </submittedName>
</protein>
<evidence type="ECO:0000313" key="3">
    <source>
        <dbReference type="Proteomes" id="UP000015101"/>
    </source>
</evidence>
<organism evidence="2 3">
    <name type="scientific">Helobdella robusta</name>
    <name type="common">Californian leech</name>
    <dbReference type="NCBI Taxonomy" id="6412"/>
    <lineage>
        <taxon>Eukaryota</taxon>
        <taxon>Metazoa</taxon>
        <taxon>Spiralia</taxon>
        <taxon>Lophotrochozoa</taxon>
        <taxon>Annelida</taxon>
        <taxon>Clitellata</taxon>
        <taxon>Hirudinea</taxon>
        <taxon>Rhynchobdellida</taxon>
        <taxon>Glossiphoniidae</taxon>
        <taxon>Helobdella</taxon>
    </lineage>
</organism>
<reference evidence="1 3" key="2">
    <citation type="journal article" date="2013" name="Nature">
        <title>Insights into bilaterian evolution from three spiralian genomes.</title>
        <authorList>
            <person name="Simakov O."/>
            <person name="Marletaz F."/>
            <person name="Cho S.J."/>
            <person name="Edsinger-Gonzales E."/>
            <person name="Havlak P."/>
            <person name="Hellsten U."/>
            <person name="Kuo D.H."/>
            <person name="Larsson T."/>
            <person name="Lv J."/>
            <person name="Arendt D."/>
            <person name="Savage R."/>
            <person name="Osoegawa K."/>
            <person name="de Jong P."/>
            <person name="Grimwood J."/>
            <person name="Chapman J.A."/>
            <person name="Shapiro H."/>
            <person name="Aerts A."/>
            <person name="Otillar R.P."/>
            <person name="Terry A.Y."/>
            <person name="Boore J.L."/>
            <person name="Grigoriev I.V."/>
            <person name="Lindberg D.R."/>
            <person name="Seaver E.C."/>
            <person name="Weisblat D.A."/>
            <person name="Putnam N.H."/>
            <person name="Rokhsar D.S."/>
        </authorList>
    </citation>
    <scope>NUCLEOTIDE SEQUENCE</scope>
</reference>
<dbReference type="RefSeq" id="XP_009016490.1">
    <property type="nucleotide sequence ID" value="XM_009018242.1"/>
</dbReference>
<evidence type="ECO:0000313" key="1">
    <source>
        <dbReference type="EMBL" id="ESO05175.1"/>
    </source>
</evidence>
<evidence type="ECO:0000313" key="2">
    <source>
        <dbReference type="EnsemblMetazoa" id="HelroP171515"/>
    </source>
</evidence>
<reference evidence="2" key="3">
    <citation type="submission" date="2015-06" db="UniProtKB">
        <authorList>
            <consortium name="EnsemblMetazoa"/>
        </authorList>
    </citation>
    <scope>IDENTIFICATION</scope>
</reference>
<dbReference type="KEGG" id="hro:HELRODRAFT_171515"/>
<accession>T1F4D1</accession>
<dbReference type="HOGENOM" id="CLU_1995065_0_0_1"/>
<dbReference type="EMBL" id="KB096365">
    <property type="protein sequence ID" value="ESO05175.1"/>
    <property type="molecule type" value="Genomic_DNA"/>
</dbReference>
<dbReference type="EMBL" id="AMQM01003889">
    <property type="status" value="NOT_ANNOTATED_CDS"/>
    <property type="molecule type" value="Genomic_DNA"/>
</dbReference>
<name>T1F4D1_HELRO</name>
<gene>
    <name evidence="2" type="primary">20203680</name>
    <name evidence="1" type="ORF">HELRODRAFT_171515</name>
</gene>
<dbReference type="EnsemblMetazoa" id="HelroT171515">
    <property type="protein sequence ID" value="HelroP171515"/>
    <property type="gene ID" value="HelroG171515"/>
</dbReference>
<proteinExistence type="predicted"/>
<sequence length="125" mass="15021">MYKTIHRQSQADKQKNGFKCRTQTYNHWTVGTCFYINIPINHGRQICGPQREPQRYGLVARRELDQKEHDDITSHVMQTAKKTKPPEFYSIIHQIWKNYNDPARSFCYIERRRLQQPVEIDKDIV</sequence>
<dbReference type="GeneID" id="20203680"/>
<keyword evidence="3" id="KW-1185">Reference proteome</keyword>